<proteinExistence type="predicted"/>
<dbReference type="Proteomes" id="UP000306918">
    <property type="component" value="Unassembled WGS sequence"/>
</dbReference>
<dbReference type="OrthoDB" id="671786at2"/>
<gene>
    <name evidence="1" type="ORF">FAM09_24850</name>
</gene>
<evidence type="ECO:0000313" key="2">
    <source>
        <dbReference type="Proteomes" id="UP000306918"/>
    </source>
</evidence>
<accession>A0A4S8HI93</accession>
<dbReference type="EMBL" id="STFF01000008">
    <property type="protein sequence ID" value="THU34251.1"/>
    <property type="molecule type" value="Genomic_DNA"/>
</dbReference>
<protein>
    <recommendedName>
        <fullName evidence="3">Phage portal protein</fullName>
    </recommendedName>
</protein>
<evidence type="ECO:0000313" key="1">
    <source>
        <dbReference type="EMBL" id="THU34251.1"/>
    </source>
</evidence>
<organism evidence="1 2">
    <name type="scientific">Niastella caeni</name>
    <dbReference type="NCBI Taxonomy" id="2569763"/>
    <lineage>
        <taxon>Bacteria</taxon>
        <taxon>Pseudomonadati</taxon>
        <taxon>Bacteroidota</taxon>
        <taxon>Chitinophagia</taxon>
        <taxon>Chitinophagales</taxon>
        <taxon>Chitinophagaceae</taxon>
        <taxon>Niastella</taxon>
    </lineage>
</organism>
<comment type="caution">
    <text evidence="1">The sequence shown here is derived from an EMBL/GenBank/DDBJ whole genome shotgun (WGS) entry which is preliminary data.</text>
</comment>
<evidence type="ECO:0008006" key="3">
    <source>
        <dbReference type="Google" id="ProtNLM"/>
    </source>
</evidence>
<sequence length="468" mass="52859">MSVRIKNGIGFSTRSGALFIDMGSAAQTPARNTTNVPVDDTEKGYPWAKWGDNNQLPCEMFRDIETCGILNSIIDGKARFAINNGILPALVHYEKNGQMVVDDIIMASEIQDFLDDNNHFFHCYAWMKDQCGFGNGVARFMLNGARNQIASFQRDDVTEMRYQKQDAGGRINNIYLSAHWDKVRSPNDNRIITIPLLNWNNPLKDLVERVNATNKVEFAMTFKYPGWGKKYYSTPLWYAAYNWVKIAQGVPEMKAAMFENNFRPKYIVIISDKFWERVFLGEGEKNWNDYTDAQISDKKNKVYDDIDEHLAGNKNVYKTIFVDGYFTPDGKLVPEIEVKPIDDPTKQGELLPDSAAANSEIAFATLFNPAIIGANMPSGPYTNSQGGSNVRESTLIQVIIHELERQNVRRIFNVIKRFNGWDKKYVLNEKQKLEFIIPATIPTTLDTGSNVKPMVTGAAPAQEPASAS</sequence>
<name>A0A4S8HI93_9BACT</name>
<dbReference type="RefSeq" id="WP_136579867.1">
    <property type="nucleotide sequence ID" value="NZ_STFF01000008.1"/>
</dbReference>
<dbReference type="AlphaFoldDB" id="A0A4S8HI93"/>
<reference evidence="1 2" key="1">
    <citation type="submission" date="2019-04" db="EMBL/GenBank/DDBJ databases">
        <title>Niastella caeni sp. nov., isolated from activated sludge.</title>
        <authorList>
            <person name="Sheng M."/>
        </authorList>
    </citation>
    <scope>NUCLEOTIDE SEQUENCE [LARGE SCALE GENOMIC DNA]</scope>
    <source>
        <strain evidence="1 2">HX-2-15</strain>
    </source>
</reference>
<keyword evidence="2" id="KW-1185">Reference proteome</keyword>